<dbReference type="RefSeq" id="WP_127056929.1">
    <property type="nucleotide sequence ID" value="NZ_RSCM01000035.1"/>
</dbReference>
<dbReference type="Proteomes" id="UP000276103">
    <property type="component" value="Unassembled WGS sequence"/>
</dbReference>
<organism evidence="1 2">
    <name type="scientific">Trichormus variabilis SAG 1403-4b</name>
    <dbReference type="NCBI Taxonomy" id="447716"/>
    <lineage>
        <taxon>Bacteria</taxon>
        <taxon>Bacillati</taxon>
        <taxon>Cyanobacteriota</taxon>
        <taxon>Cyanophyceae</taxon>
        <taxon>Nostocales</taxon>
        <taxon>Nostocaceae</taxon>
        <taxon>Trichormus</taxon>
    </lineage>
</organism>
<reference evidence="1 2" key="1">
    <citation type="journal article" date="2019" name="Genome Biol. Evol.">
        <title>Day and night: Metabolic profiles and evolutionary relationships of six axenic non-marine cyanobacteria.</title>
        <authorList>
            <person name="Will S.E."/>
            <person name="Henke P."/>
            <person name="Boedeker C."/>
            <person name="Huang S."/>
            <person name="Brinkmann H."/>
            <person name="Rohde M."/>
            <person name="Jarek M."/>
            <person name="Friedl T."/>
            <person name="Seufert S."/>
            <person name="Schumacher M."/>
            <person name="Overmann J."/>
            <person name="Neumann-Schaal M."/>
            <person name="Petersen J."/>
        </authorList>
    </citation>
    <scope>NUCLEOTIDE SEQUENCE [LARGE SCALE GENOMIC DNA]</scope>
    <source>
        <strain evidence="1 2">SAG 1403-4b</strain>
    </source>
</reference>
<gene>
    <name evidence="1" type="ORF">DSM107003_51530</name>
</gene>
<dbReference type="OrthoDB" id="495686at2"/>
<proteinExistence type="predicted"/>
<dbReference type="AlphaFoldDB" id="A0A3S1CGX3"/>
<dbReference type="EMBL" id="RSCM01000035">
    <property type="protein sequence ID" value="RUS92291.1"/>
    <property type="molecule type" value="Genomic_DNA"/>
</dbReference>
<evidence type="ECO:0000313" key="2">
    <source>
        <dbReference type="Proteomes" id="UP000276103"/>
    </source>
</evidence>
<accession>A0A3S1CGX3</accession>
<sequence>MMNTINFSGIEGKVIQSSPHGNYLVVELSNRITIVGTYSNQFNWEESTDESSGFTSFITYIGLKQLELPRFRDWVIANNGYFDRDDGTPRRAKRVRRFPLEIKVRGLLAESVVELVHGEIE</sequence>
<protein>
    <submittedName>
        <fullName evidence="1">Uncharacterized protein</fullName>
    </submittedName>
</protein>
<name>A0A3S1CGX3_ANAVA</name>
<evidence type="ECO:0000313" key="1">
    <source>
        <dbReference type="EMBL" id="RUS92291.1"/>
    </source>
</evidence>
<comment type="caution">
    <text evidence="1">The sequence shown here is derived from an EMBL/GenBank/DDBJ whole genome shotgun (WGS) entry which is preliminary data.</text>
</comment>
<keyword evidence="2" id="KW-1185">Reference proteome</keyword>